<dbReference type="SMART" id="SM00866">
    <property type="entry name" value="UTRA"/>
    <property type="match status" value="1"/>
</dbReference>
<dbReference type="InterPro" id="IPR050679">
    <property type="entry name" value="Bact_HTH_transcr_reg"/>
</dbReference>
<protein>
    <submittedName>
        <fullName evidence="6">GntR family transcriptional regulator</fullName>
    </submittedName>
</protein>
<evidence type="ECO:0000256" key="3">
    <source>
        <dbReference type="ARBA" id="ARBA00023163"/>
    </source>
</evidence>
<dbReference type="Gene3D" id="1.10.10.10">
    <property type="entry name" value="Winged helix-like DNA-binding domain superfamily/Winged helix DNA-binding domain"/>
    <property type="match status" value="1"/>
</dbReference>
<feature type="domain" description="HTH gntR-type" evidence="5">
    <location>
        <begin position="33"/>
        <end position="100"/>
    </location>
</feature>
<name>A0A3A3Z4J8_9ACTN</name>
<keyword evidence="1" id="KW-0805">Transcription regulation</keyword>
<evidence type="ECO:0000313" key="6">
    <source>
        <dbReference type="EMBL" id="RJK96536.1"/>
    </source>
</evidence>
<evidence type="ECO:0000313" key="7">
    <source>
        <dbReference type="Proteomes" id="UP000265614"/>
    </source>
</evidence>
<evidence type="ECO:0000256" key="1">
    <source>
        <dbReference type="ARBA" id="ARBA00023015"/>
    </source>
</evidence>
<keyword evidence="2" id="KW-0238">DNA-binding</keyword>
<comment type="caution">
    <text evidence="6">The sequence shown here is derived from an EMBL/GenBank/DDBJ whole genome shotgun (WGS) entry which is preliminary data.</text>
</comment>
<accession>A0A3A3Z4J8</accession>
<evidence type="ECO:0000259" key="5">
    <source>
        <dbReference type="PROSITE" id="PS50949"/>
    </source>
</evidence>
<dbReference type="SUPFAM" id="SSF46785">
    <property type="entry name" value="Winged helix' DNA-binding domain"/>
    <property type="match status" value="1"/>
</dbReference>
<dbReference type="InterPro" id="IPR036388">
    <property type="entry name" value="WH-like_DNA-bd_sf"/>
</dbReference>
<dbReference type="InterPro" id="IPR036390">
    <property type="entry name" value="WH_DNA-bd_sf"/>
</dbReference>
<dbReference type="PANTHER" id="PTHR44846">
    <property type="entry name" value="MANNOSYL-D-GLYCERATE TRANSPORT/METABOLISM SYSTEM REPRESSOR MNGR-RELATED"/>
    <property type="match status" value="1"/>
</dbReference>
<keyword evidence="3" id="KW-0804">Transcription</keyword>
<dbReference type="GO" id="GO:0045892">
    <property type="term" value="P:negative regulation of DNA-templated transcription"/>
    <property type="evidence" value="ECO:0007669"/>
    <property type="project" value="TreeGrafter"/>
</dbReference>
<dbReference type="GO" id="GO:0003700">
    <property type="term" value="F:DNA-binding transcription factor activity"/>
    <property type="evidence" value="ECO:0007669"/>
    <property type="project" value="InterPro"/>
</dbReference>
<gene>
    <name evidence="6" type="ORF">D5H78_08960</name>
</gene>
<feature type="region of interest" description="Disordered" evidence="4">
    <location>
        <begin position="1"/>
        <end position="32"/>
    </location>
</feature>
<dbReference type="InterPro" id="IPR028978">
    <property type="entry name" value="Chorismate_lyase_/UTRA_dom_sf"/>
</dbReference>
<dbReference type="PANTHER" id="PTHR44846:SF1">
    <property type="entry name" value="MANNOSYL-D-GLYCERATE TRANSPORT_METABOLISM SYSTEM REPRESSOR MNGR-RELATED"/>
    <property type="match status" value="1"/>
</dbReference>
<sequence length="273" mass="30116">MTGQYRRPGPPTRPRRRPRGTEGGAPLISQGPVPKHEQLRLLLLRECTERLRPGDALPSERQLCEEHGVSRITVREAVGQLVAEGVLVRVRGKGTFVAERRVQSRLHLASFTQDMRRRGHEPRTAVLGLSEVAPPGHVRAALRLRRQDSAVWVRRLRTADGEPMALEDSWYVPALVPGLTREDAEGSLYALFADRYGLVIDSAEQTVTAVTAGPDDAPLLGVPLGAPLLLFDRVSCAAGRPVEVTSSWYRADRYSVSMSLDRTSPERPTEGQP</sequence>
<dbReference type="CDD" id="cd07377">
    <property type="entry name" value="WHTH_GntR"/>
    <property type="match status" value="1"/>
</dbReference>
<dbReference type="EMBL" id="QZEZ01000003">
    <property type="protein sequence ID" value="RJK96536.1"/>
    <property type="molecule type" value="Genomic_DNA"/>
</dbReference>
<dbReference type="Gene3D" id="3.40.1410.10">
    <property type="entry name" value="Chorismate lyase-like"/>
    <property type="match status" value="1"/>
</dbReference>
<dbReference type="Proteomes" id="UP000265614">
    <property type="component" value="Unassembled WGS sequence"/>
</dbReference>
<dbReference type="InterPro" id="IPR000524">
    <property type="entry name" value="Tscrpt_reg_HTH_GntR"/>
</dbReference>
<reference evidence="6 7" key="1">
    <citation type="submission" date="2018-09" db="EMBL/GenBank/DDBJ databases">
        <title>YIM 75000 draft genome.</title>
        <authorList>
            <person name="Tang S."/>
            <person name="Feng Y."/>
        </authorList>
    </citation>
    <scope>NUCLEOTIDE SEQUENCE [LARGE SCALE GENOMIC DNA]</scope>
    <source>
        <strain evidence="6 7">YIM 75000</strain>
    </source>
</reference>
<dbReference type="GO" id="GO:0003677">
    <property type="term" value="F:DNA binding"/>
    <property type="evidence" value="ECO:0007669"/>
    <property type="project" value="UniProtKB-KW"/>
</dbReference>
<dbReference type="SUPFAM" id="SSF64288">
    <property type="entry name" value="Chorismate lyase-like"/>
    <property type="match status" value="1"/>
</dbReference>
<dbReference type="Pfam" id="PF07702">
    <property type="entry name" value="UTRA"/>
    <property type="match status" value="1"/>
</dbReference>
<dbReference type="SMART" id="SM00345">
    <property type="entry name" value="HTH_GNTR"/>
    <property type="match status" value="1"/>
</dbReference>
<dbReference type="PRINTS" id="PR00035">
    <property type="entry name" value="HTHGNTR"/>
</dbReference>
<evidence type="ECO:0000256" key="4">
    <source>
        <dbReference type="SAM" id="MobiDB-lite"/>
    </source>
</evidence>
<dbReference type="AlphaFoldDB" id="A0A3A3Z4J8"/>
<organism evidence="6 7">
    <name type="scientific">Vallicoccus soli</name>
    <dbReference type="NCBI Taxonomy" id="2339232"/>
    <lineage>
        <taxon>Bacteria</taxon>
        <taxon>Bacillati</taxon>
        <taxon>Actinomycetota</taxon>
        <taxon>Actinomycetes</taxon>
        <taxon>Motilibacterales</taxon>
        <taxon>Vallicoccaceae</taxon>
        <taxon>Vallicoccus</taxon>
    </lineage>
</organism>
<dbReference type="Pfam" id="PF00392">
    <property type="entry name" value="GntR"/>
    <property type="match status" value="1"/>
</dbReference>
<dbReference type="OrthoDB" id="7363114at2"/>
<dbReference type="PROSITE" id="PS50949">
    <property type="entry name" value="HTH_GNTR"/>
    <property type="match status" value="1"/>
</dbReference>
<keyword evidence="7" id="KW-1185">Reference proteome</keyword>
<evidence type="ECO:0000256" key="2">
    <source>
        <dbReference type="ARBA" id="ARBA00023125"/>
    </source>
</evidence>
<proteinExistence type="predicted"/>
<dbReference type="InterPro" id="IPR011663">
    <property type="entry name" value="UTRA"/>
</dbReference>